<gene>
    <name evidence="1" type="ORF">L1987_80722</name>
</gene>
<sequence>MFMYSFHLNQYINPFFRISDLKSQFVYFSVFVCYCRGHVGVQPSQEAYGRVNAGPSAYRVRVPSAHARVTSLGKVRKI</sequence>
<comment type="caution">
    <text evidence="1">The sequence shown here is derived from an EMBL/GenBank/DDBJ whole genome shotgun (WGS) entry which is preliminary data.</text>
</comment>
<reference evidence="2" key="1">
    <citation type="journal article" date="2022" name="Mol. Ecol. Resour.">
        <title>The genomes of chicory, endive, great burdock and yacon provide insights into Asteraceae palaeo-polyploidization history and plant inulin production.</title>
        <authorList>
            <person name="Fan W."/>
            <person name="Wang S."/>
            <person name="Wang H."/>
            <person name="Wang A."/>
            <person name="Jiang F."/>
            <person name="Liu H."/>
            <person name="Zhao H."/>
            <person name="Xu D."/>
            <person name="Zhang Y."/>
        </authorList>
    </citation>
    <scope>NUCLEOTIDE SEQUENCE [LARGE SCALE GENOMIC DNA]</scope>
    <source>
        <strain evidence="2">cv. Yunnan</strain>
    </source>
</reference>
<dbReference type="EMBL" id="CM042044">
    <property type="protein sequence ID" value="KAI3687032.1"/>
    <property type="molecule type" value="Genomic_DNA"/>
</dbReference>
<reference evidence="1 2" key="2">
    <citation type="journal article" date="2022" name="Mol. Ecol. Resour.">
        <title>The genomes of chicory, endive, great burdock and yacon provide insights into Asteraceae paleo-polyploidization history and plant inulin production.</title>
        <authorList>
            <person name="Fan W."/>
            <person name="Wang S."/>
            <person name="Wang H."/>
            <person name="Wang A."/>
            <person name="Jiang F."/>
            <person name="Liu H."/>
            <person name="Zhao H."/>
            <person name="Xu D."/>
            <person name="Zhang Y."/>
        </authorList>
    </citation>
    <scope>NUCLEOTIDE SEQUENCE [LARGE SCALE GENOMIC DNA]</scope>
    <source>
        <strain evidence="2">cv. Yunnan</strain>
        <tissue evidence="1">Leaves</tissue>
    </source>
</reference>
<dbReference type="Proteomes" id="UP001056120">
    <property type="component" value="Linkage Group LG27"/>
</dbReference>
<name>A0ACB8YNG2_9ASTR</name>
<protein>
    <submittedName>
        <fullName evidence="1">Uncharacterized protein</fullName>
    </submittedName>
</protein>
<accession>A0ACB8YNG2</accession>
<proteinExistence type="predicted"/>
<organism evidence="1 2">
    <name type="scientific">Smallanthus sonchifolius</name>
    <dbReference type="NCBI Taxonomy" id="185202"/>
    <lineage>
        <taxon>Eukaryota</taxon>
        <taxon>Viridiplantae</taxon>
        <taxon>Streptophyta</taxon>
        <taxon>Embryophyta</taxon>
        <taxon>Tracheophyta</taxon>
        <taxon>Spermatophyta</taxon>
        <taxon>Magnoliopsida</taxon>
        <taxon>eudicotyledons</taxon>
        <taxon>Gunneridae</taxon>
        <taxon>Pentapetalae</taxon>
        <taxon>asterids</taxon>
        <taxon>campanulids</taxon>
        <taxon>Asterales</taxon>
        <taxon>Asteraceae</taxon>
        <taxon>Asteroideae</taxon>
        <taxon>Heliantheae alliance</taxon>
        <taxon>Millerieae</taxon>
        <taxon>Smallanthus</taxon>
    </lineage>
</organism>
<evidence type="ECO:0000313" key="2">
    <source>
        <dbReference type="Proteomes" id="UP001056120"/>
    </source>
</evidence>
<keyword evidence="2" id="KW-1185">Reference proteome</keyword>
<evidence type="ECO:0000313" key="1">
    <source>
        <dbReference type="EMBL" id="KAI3687032.1"/>
    </source>
</evidence>